<gene>
    <name evidence="2" type="ORF">BKA15_004915</name>
</gene>
<feature type="region of interest" description="Disordered" evidence="1">
    <location>
        <begin position="205"/>
        <end position="232"/>
    </location>
</feature>
<proteinExistence type="predicted"/>
<feature type="compositionally biased region" description="Low complexity" evidence="1">
    <location>
        <begin position="33"/>
        <end position="49"/>
    </location>
</feature>
<name>A0A7Y9IAY8_9ACTN</name>
<feature type="compositionally biased region" description="Basic and acidic residues" evidence="1">
    <location>
        <begin position="79"/>
        <end position="133"/>
    </location>
</feature>
<dbReference type="AlphaFoldDB" id="A0A7Y9IAY8"/>
<sequence>MTDTDTDAADTAAAPGRRAGPGVAQDTGERATGPQRGADGRAAAPPANQGGPGGEQPPALRDAGRPHDPPGSSDEEGDRDDRQGDGDRDARQGDGDHDPRPDREAARYRRQLREVESERDGLRAQLDQTRRDMITNQPLTHRPETGGVQRLSNPADLFEYGDVDLGALFPEGRFDAEALAARLADLYRERPRLFERDRIAPVIKAEGKTPGPGRASATTWKDALDRAMQAAD</sequence>
<keyword evidence="3" id="KW-1185">Reference proteome</keyword>
<dbReference type="Proteomes" id="UP000569914">
    <property type="component" value="Unassembled WGS sequence"/>
</dbReference>
<dbReference type="RefSeq" id="WP_179755192.1">
    <property type="nucleotide sequence ID" value="NZ_JACCBU010000001.1"/>
</dbReference>
<evidence type="ECO:0000313" key="2">
    <source>
        <dbReference type="EMBL" id="NYE73586.1"/>
    </source>
</evidence>
<reference evidence="2 3" key="1">
    <citation type="submission" date="2020-07" db="EMBL/GenBank/DDBJ databases">
        <title>Sequencing the genomes of 1000 actinobacteria strains.</title>
        <authorList>
            <person name="Klenk H.-P."/>
        </authorList>
    </citation>
    <scope>NUCLEOTIDE SEQUENCE [LARGE SCALE GENOMIC DNA]</scope>
    <source>
        <strain evidence="2 3">DSM 22083</strain>
    </source>
</reference>
<evidence type="ECO:0000313" key="3">
    <source>
        <dbReference type="Proteomes" id="UP000569914"/>
    </source>
</evidence>
<dbReference type="EMBL" id="JACCBU010000001">
    <property type="protein sequence ID" value="NYE73586.1"/>
    <property type="molecule type" value="Genomic_DNA"/>
</dbReference>
<protein>
    <submittedName>
        <fullName evidence="2">Uncharacterized protein</fullName>
    </submittedName>
</protein>
<comment type="caution">
    <text evidence="2">The sequence shown here is derived from an EMBL/GenBank/DDBJ whole genome shotgun (WGS) entry which is preliminary data.</text>
</comment>
<feature type="region of interest" description="Disordered" evidence="1">
    <location>
        <begin position="1"/>
        <end position="152"/>
    </location>
</feature>
<accession>A0A7Y9IAY8</accession>
<organism evidence="2 3">
    <name type="scientific">Microlunatus parietis</name>
    <dbReference type="NCBI Taxonomy" id="682979"/>
    <lineage>
        <taxon>Bacteria</taxon>
        <taxon>Bacillati</taxon>
        <taxon>Actinomycetota</taxon>
        <taxon>Actinomycetes</taxon>
        <taxon>Propionibacteriales</taxon>
        <taxon>Propionibacteriaceae</taxon>
        <taxon>Microlunatus</taxon>
    </lineage>
</organism>
<evidence type="ECO:0000256" key="1">
    <source>
        <dbReference type="SAM" id="MobiDB-lite"/>
    </source>
</evidence>